<gene>
    <name evidence="2" type="ORF">GALMADRAFT_252642</name>
</gene>
<proteinExistence type="predicted"/>
<accession>A0A067SNQ4</accession>
<keyword evidence="1" id="KW-0472">Membrane</keyword>
<dbReference type="EMBL" id="KL142388">
    <property type="protein sequence ID" value="KDR72516.1"/>
    <property type="molecule type" value="Genomic_DNA"/>
</dbReference>
<evidence type="ECO:0000313" key="3">
    <source>
        <dbReference type="Proteomes" id="UP000027222"/>
    </source>
</evidence>
<name>A0A067SNQ4_GALM3</name>
<feature type="transmembrane region" description="Helical" evidence="1">
    <location>
        <begin position="260"/>
        <end position="280"/>
    </location>
</feature>
<reference evidence="3" key="1">
    <citation type="journal article" date="2014" name="Proc. Natl. Acad. Sci. U.S.A.">
        <title>Extensive sampling of basidiomycete genomes demonstrates inadequacy of the white-rot/brown-rot paradigm for wood decay fungi.</title>
        <authorList>
            <person name="Riley R."/>
            <person name="Salamov A.A."/>
            <person name="Brown D.W."/>
            <person name="Nagy L.G."/>
            <person name="Floudas D."/>
            <person name="Held B.W."/>
            <person name="Levasseur A."/>
            <person name="Lombard V."/>
            <person name="Morin E."/>
            <person name="Otillar R."/>
            <person name="Lindquist E.A."/>
            <person name="Sun H."/>
            <person name="LaButti K.M."/>
            <person name="Schmutz J."/>
            <person name="Jabbour D."/>
            <person name="Luo H."/>
            <person name="Baker S.E."/>
            <person name="Pisabarro A.G."/>
            <person name="Walton J.D."/>
            <person name="Blanchette R.A."/>
            <person name="Henrissat B."/>
            <person name="Martin F."/>
            <person name="Cullen D."/>
            <person name="Hibbett D.S."/>
            <person name="Grigoriev I.V."/>
        </authorList>
    </citation>
    <scope>NUCLEOTIDE SEQUENCE [LARGE SCALE GENOMIC DNA]</scope>
    <source>
        <strain evidence="3">CBS 339.88</strain>
    </source>
</reference>
<keyword evidence="1" id="KW-0812">Transmembrane</keyword>
<sequence>MSNIPIINKNGSSFAVYWLIGSFLSGVAYGIELTLAANCFYLLGKSSQNISKRTRRFHFAFIIYNCLLGTAAFAYTMAGVIIATILSRDALIAKVGVYWAPTLTVPFSAVELIPTVLVTWSADGFMLWRCVMLYQGISPLNRLAFMFVVVVLTLASLGVGICGLLTVIPTIPWEQNQMLFRFQTASLIINGIVSTLIICRITYHRRYLQKVFGKGYGKPYMKVIAICIESAMLALVWDILFIILSQTADRAGLPSTDTEIFPVIKLLIHVNIIYPMLIIFRVAQGKAFPDETTSTII</sequence>
<protein>
    <submittedName>
        <fullName evidence="2">Uncharacterized protein</fullName>
    </submittedName>
</protein>
<feature type="transmembrane region" description="Helical" evidence="1">
    <location>
        <begin position="62"/>
        <end position="86"/>
    </location>
</feature>
<keyword evidence="3" id="KW-1185">Reference proteome</keyword>
<feature type="transmembrane region" description="Helical" evidence="1">
    <location>
        <begin position="143"/>
        <end position="168"/>
    </location>
</feature>
<dbReference type="Proteomes" id="UP000027222">
    <property type="component" value="Unassembled WGS sequence"/>
</dbReference>
<organism evidence="2 3">
    <name type="scientific">Galerina marginata (strain CBS 339.88)</name>
    <dbReference type="NCBI Taxonomy" id="685588"/>
    <lineage>
        <taxon>Eukaryota</taxon>
        <taxon>Fungi</taxon>
        <taxon>Dikarya</taxon>
        <taxon>Basidiomycota</taxon>
        <taxon>Agaricomycotina</taxon>
        <taxon>Agaricomycetes</taxon>
        <taxon>Agaricomycetidae</taxon>
        <taxon>Agaricales</taxon>
        <taxon>Agaricineae</taxon>
        <taxon>Strophariaceae</taxon>
        <taxon>Galerina</taxon>
    </lineage>
</organism>
<feature type="transmembrane region" description="Helical" evidence="1">
    <location>
        <begin position="180"/>
        <end position="203"/>
    </location>
</feature>
<evidence type="ECO:0000313" key="2">
    <source>
        <dbReference type="EMBL" id="KDR72516.1"/>
    </source>
</evidence>
<feature type="transmembrane region" description="Helical" evidence="1">
    <location>
        <begin position="223"/>
        <end position="248"/>
    </location>
</feature>
<dbReference type="STRING" id="685588.A0A067SNQ4"/>
<feature type="transmembrane region" description="Helical" evidence="1">
    <location>
        <begin position="15"/>
        <end position="41"/>
    </location>
</feature>
<keyword evidence="1" id="KW-1133">Transmembrane helix</keyword>
<dbReference type="OrthoDB" id="3267806at2759"/>
<dbReference type="AlphaFoldDB" id="A0A067SNQ4"/>
<dbReference type="HOGENOM" id="CLU_044614_5_0_1"/>
<evidence type="ECO:0000256" key="1">
    <source>
        <dbReference type="SAM" id="Phobius"/>
    </source>
</evidence>
<feature type="transmembrane region" description="Helical" evidence="1">
    <location>
        <begin position="98"/>
        <end position="122"/>
    </location>
</feature>